<reference evidence="2" key="1">
    <citation type="submission" date="2022-11" db="UniProtKB">
        <authorList>
            <consortium name="WormBaseParasite"/>
        </authorList>
    </citation>
    <scope>IDENTIFICATION</scope>
</reference>
<evidence type="ECO:0000313" key="1">
    <source>
        <dbReference type="Proteomes" id="UP000887565"/>
    </source>
</evidence>
<accession>A0A915HSR5</accession>
<evidence type="ECO:0000313" key="2">
    <source>
        <dbReference type="WBParaSite" id="nRc.2.0.1.t04963-RA"/>
    </source>
</evidence>
<protein>
    <submittedName>
        <fullName evidence="2">F-box domain-containing protein</fullName>
    </submittedName>
</protein>
<organism evidence="1 2">
    <name type="scientific">Romanomermis culicivorax</name>
    <name type="common">Nematode worm</name>
    <dbReference type="NCBI Taxonomy" id="13658"/>
    <lineage>
        <taxon>Eukaryota</taxon>
        <taxon>Metazoa</taxon>
        <taxon>Ecdysozoa</taxon>
        <taxon>Nematoda</taxon>
        <taxon>Enoplea</taxon>
        <taxon>Dorylaimia</taxon>
        <taxon>Mermithida</taxon>
        <taxon>Mermithoidea</taxon>
        <taxon>Mermithidae</taxon>
        <taxon>Romanomermis</taxon>
    </lineage>
</organism>
<dbReference type="WBParaSite" id="nRc.2.0.1.t04963-RA">
    <property type="protein sequence ID" value="nRc.2.0.1.t04963-RA"/>
    <property type="gene ID" value="nRc.2.0.1.g04963"/>
</dbReference>
<dbReference type="Gene3D" id="3.80.10.10">
    <property type="entry name" value="Ribonuclease Inhibitor"/>
    <property type="match status" value="1"/>
</dbReference>
<dbReference type="SUPFAM" id="SSF52047">
    <property type="entry name" value="RNI-like"/>
    <property type="match status" value="1"/>
</dbReference>
<proteinExistence type="predicted"/>
<dbReference type="Proteomes" id="UP000887565">
    <property type="component" value="Unplaced"/>
</dbReference>
<dbReference type="InterPro" id="IPR032675">
    <property type="entry name" value="LRR_dom_sf"/>
</dbReference>
<dbReference type="AlphaFoldDB" id="A0A915HSR5"/>
<sequence length="489" mass="57455">MSFEEVVSATLGKNIFFDEEVISLILPYLNFHQLCLVERVSRTFKSHVITECKRIKKLNLLLVYFNNQESTFLAKLAQYCPNLGQISNFPSPKFRRKFSHYQTNFSKLKNIYYYSQYVNNEIDINRFRKIEHLQIIIDCFATCLFLPHGIGSIDIHINNSDFDFDRKSLIDNGKNIKSINCLQWNSKIEEMIEYCPNIENLTVGYAGAELLHQLPKIRSLHNLIFEFFGQSNQVLWTNLHNMKSLVKLDIILHGGATYANFVDDICENLQDLQFLSLKFSPSCIERYGNFEKLIFLQKLEFLNLRCFVNDYSCLKLPKLEKLKILKLTDTTLSTKFTDIVAYKNLTCLSLSNLAKFDEIQILLEILGRQLLNLYLSYCLTHFNSFELDRLMLYCPYLNQLSLYPFKNIDELIKTRPLSINFDHLSIGFYEFDDHLLENQVWRLAEFLAKIKNLKIFSTNKDLASKLNQQSCIIKIRKRRKFAIDQMMCD</sequence>
<name>A0A915HSR5_ROMCU</name>
<keyword evidence="1" id="KW-1185">Reference proteome</keyword>